<dbReference type="GO" id="GO:0005615">
    <property type="term" value="C:extracellular space"/>
    <property type="evidence" value="ECO:0007669"/>
    <property type="project" value="TreeGrafter"/>
</dbReference>
<dbReference type="GO" id="GO:0016798">
    <property type="term" value="F:hydrolase activity, acting on glycosyl bonds"/>
    <property type="evidence" value="ECO:0007669"/>
    <property type="project" value="UniProtKB-KW"/>
</dbReference>
<keyword evidence="5" id="KW-1185">Reference proteome</keyword>
<keyword evidence="2" id="KW-0326">Glycosidase</keyword>
<name>A0AAD9N9F3_9ANNE</name>
<dbReference type="InterPro" id="IPR029070">
    <property type="entry name" value="Chitinase_insertion_sf"/>
</dbReference>
<dbReference type="GO" id="GO:0008061">
    <property type="term" value="F:chitin binding"/>
    <property type="evidence" value="ECO:0007669"/>
    <property type="project" value="InterPro"/>
</dbReference>
<evidence type="ECO:0000259" key="3">
    <source>
        <dbReference type="PROSITE" id="PS51910"/>
    </source>
</evidence>
<dbReference type="PANTHER" id="PTHR46290:SF1">
    <property type="entry name" value="DI-N-ACETYLCHITOBIASE"/>
    <property type="match status" value="1"/>
</dbReference>
<dbReference type="PANTHER" id="PTHR46290">
    <property type="entry name" value="DI-N-ACETYLCHITOBIASE"/>
    <property type="match status" value="1"/>
</dbReference>
<dbReference type="Gene3D" id="3.10.50.10">
    <property type="match status" value="1"/>
</dbReference>
<dbReference type="Gene3D" id="3.20.20.80">
    <property type="entry name" value="Glycosidases"/>
    <property type="match status" value="1"/>
</dbReference>
<dbReference type="InterPro" id="IPR001223">
    <property type="entry name" value="Glyco_hydro18_cat"/>
</dbReference>
<proteinExistence type="predicted"/>
<gene>
    <name evidence="4" type="ORF">LSH36_143g02073</name>
</gene>
<evidence type="ECO:0000256" key="1">
    <source>
        <dbReference type="ARBA" id="ARBA00022801"/>
    </source>
</evidence>
<reference evidence="4" key="1">
    <citation type="journal article" date="2023" name="Mol. Biol. Evol.">
        <title>Third-Generation Sequencing Reveals the Adaptive Role of the Epigenome in Three Deep-Sea Polychaetes.</title>
        <authorList>
            <person name="Perez M."/>
            <person name="Aroh O."/>
            <person name="Sun Y."/>
            <person name="Lan Y."/>
            <person name="Juniper S.K."/>
            <person name="Young C.R."/>
            <person name="Angers B."/>
            <person name="Qian P.Y."/>
        </authorList>
    </citation>
    <scope>NUCLEOTIDE SEQUENCE</scope>
    <source>
        <strain evidence="4">P08H-3</strain>
    </source>
</reference>
<feature type="domain" description="GH18" evidence="3">
    <location>
        <begin position="76"/>
        <end position="426"/>
    </location>
</feature>
<sequence length="426" mass="49378">MQSAAGVSTLLDSMPENRKLFWRYLFLMMLNEAFASQHVMEAHDWPPEERPTLAVRDHLTESKELHLAKERLLNTGRMMADGHVNIPSNRPCPCRNQSWCDIVCTVPKHEIFIFSVHNTNWPRYDWRHITTLVMYSYFDDDAMCFAHSKGIRVVHGGETAGSVQKVHKVDFPKKYLTNETARHLWVTSTIKTMTYNFLGGVNVDFEEGISDKEAPERHGLTLLVKELNEAAKRVSPYTQITFDFACTPDVGYRRYDYKGIVDVIDFAFVMDYEEEGGKYAHANSLFDRNKHGMGRFIELGIPTNKLILGGPWYGYWYHCGEYNPTSHQCLTKAFGQINYSQIIKVKDQYSFTGRLWDPVTKSPFFTARDPITRGIYQIWYDDPERLTIKFKLLPSLRLRGAGNWQADALNYSDPKQVKDMWDAFPY</sequence>
<organism evidence="4 5">
    <name type="scientific">Paralvinella palmiformis</name>
    <dbReference type="NCBI Taxonomy" id="53620"/>
    <lineage>
        <taxon>Eukaryota</taxon>
        <taxon>Metazoa</taxon>
        <taxon>Spiralia</taxon>
        <taxon>Lophotrochozoa</taxon>
        <taxon>Annelida</taxon>
        <taxon>Polychaeta</taxon>
        <taxon>Sedentaria</taxon>
        <taxon>Canalipalpata</taxon>
        <taxon>Terebellida</taxon>
        <taxon>Terebelliformia</taxon>
        <taxon>Alvinellidae</taxon>
        <taxon>Paralvinella</taxon>
    </lineage>
</organism>
<comment type="caution">
    <text evidence="4">The sequence shown here is derived from an EMBL/GenBank/DDBJ whole genome shotgun (WGS) entry which is preliminary data.</text>
</comment>
<dbReference type="PROSITE" id="PS51910">
    <property type="entry name" value="GH18_2"/>
    <property type="match status" value="1"/>
</dbReference>
<dbReference type="InterPro" id="IPR011583">
    <property type="entry name" value="Chitinase_II/V-like_cat"/>
</dbReference>
<dbReference type="EMBL" id="JAODUP010000143">
    <property type="protein sequence ID" value="KAK2159926.1"/>
    <property type="molecule type" value="Genomic_DNA"/>
</dbReference>
<dbReference type="SMART" id="SM00636">
    <property type="entry name" value="Glyco_18"/>
    <property type="match status" value="1"/>
</dbReference>
<keyword evidence="1" id="KW-0378">Hydrolase</keyword>
<dbReference type="SUPFAM" id="SSF51445">
    <property type="entry name" value="(Trans)glycosidases"/>
    <property type="match status" value="1"/>
</dbReference>
<dbReference type="InterPro" id="IPR017853">
    <property type="entry name" value="GH"/>
</dbReference>
<evidence type="ECO:0000313" key="4">
    <source>
        <dbReference type="EMBL" id="KAK2159926.1"/>
    </source>
</evidence>
<dbReference type="InterPro" id="IPR051887">
    <property type="entry name" value="GH18_Domain-Containing"/>
</dbReference>
<accession>A0AAD9N9F3</accession>
<protein>
    <recommendedName>
        <fullName evidence="3">GH18 domain-containing protein</fullName>
    </recommendedName>
</protein>
<dbReference type="AlphaFoldDB" id="A0AAD9N9F3"/>
<evidence type="ECO:0000313" key="5">
    <source>
        <dbReference type="Proteomes" id="UP001208570"/>
    </source>
</evidence>
<evidence type="ECO:0000256" key="2">
    <source>
        <dbReference type="ARBA" id="ARBA00023295"/>
    </source>
</evidence>
<dbReference type="Proteomes" id="UP001208570">
    <property type="component" value="Unassembled WGS sequence"/>
</dbReference>
<dbReference type="Pfam" id="PF00704">
    <property type="entry name" value="Glyco_hydro_18"/>
    <property type="match status" value="1"/>
</dbReference>
<dbReference type="GO" id="GO:0009313">
    <property type="term" value="P:oligosaccharide catabolic process"/>
    <property type="evidence" value="ECO:0007669"/>
    <property type="project" value="TreeGrafter"/>
</dbReference>